<name>A0A6A5WVK8_9PLEO</name>
<gene>
    <name evidence="1" type="ORF">P154DRAFT_570931</name>
</gene>
<protein>
    <submittedName>
        <fullName evidence="1">Uncharacterized protein</fullName>
    </submittedName>
</protein>
<accession>A0A6A5WVK8</accession>
<dbReference type="AlphaFoldDB" id="A0A6A5WVK8"/>
<dbReference type="EMBL" id="ML977562">
    <property type="protein sequence ID" value="KAF2005637.1"/>
    <property type="molecule type" value="Genomic_DNA"/>
</dbReference>
<proteinExistence type="predicted"/>
<sequence length="293" mass="34052">MFEGVGRLRFFPGARRLGTSEDAFWDTASRGWFFEDGNDFYGLHDLHRDRDVAFVPRDNLVVVRRMLGEVDYVWFMDMEDVSMEVPGIVDLGWFVDYRGRVVLGIHDIHYMEHISEYAYDAEIFGAGPDNGYILVSCKGEAFRRWGPQMKLNQAGWISRWLGRFFRRGYQYRSSPGQCMILLSMGQDPKQHHHYTERKTVMRDVDPGRPLYLRVPVSAKMGIVKLNQSGWLCRIFVDWAYRLMPGGQPMLVPSTPAKSQFHRYVLRELATETEMSRPLLSMEIPVSGRHVDRA</sequence>
<keyword evidence="2" id="KW-1185">Reference proteome</keyword>
<evidence type="ECO:0000313" key="1">
    <source>
        <dbReference type="EMBL" id="KAF2005637.1"/>
    </source>
</evidence>
<dbReference type="Proteomes" id="UP000799779">
    <property type="component" value="Unassembled WGS sequence"/>
</dbReference>
<evidence type="ECO:0000313" key="2">
    <source>
        <dbReference type="Proteomes" id="UP000799779"/>
    </source>
</evidence>
<reference evidence="1" key="1">
    <citation type="journal article" date="2020" name="Stud. Mycol.">
        <title>101 Dothideomycetes genomes: a test case for predicting lifestyles and emergence of pathogens.</title>
        <authorList>
            <person name="Haridas S."/>
            <person name="Albert R."/>
            <person name="Binder M."/>
            <person name="Bloem J."/>
            <person name="Labutti K."/>
            <person name="Salamov A."/>
            <person name="Andreopoulos B."/>
            <person name="Baker S."/>
            <person name="Barry K."/>
            <person name="Bills G."/>
            <person name="Bluhm B."/>
            <person name="Cannon C."/>
            <person name="Castanera R."/>
            <person name="Culley D."/>
            <person name="Daum C."/>
            <person name="Ezra D."/>
            <person name="Gonzalez J."/>
            <person name="Henrissat B."/>
            <person name="Kuo A."/>
            <person name="Liang C."/>
            <person name="Lipzen A."/>
            <person name="Lutzoni F."/>
            <person name="Magnuson J."/>
            <person name="Mondo S."/>
            <person name="Nolan M."/>
            <person name="Ohm R."/>
            <person name="Pangilinan J."/>
            <person name="Park H.-J."/>
            <person name="Ramirez L."/>
            <person name="Alfaro M."/>
            <person name="Sun H."/>
            <person name="Tritt A."/>
            <person name="Yoshinaga Y."/>
            <person name="Zwiers L.-H."/>
            <person name="Turgeon B."/>
            <person name="Goodwin S."/>
            <person name="Spatafora J."/>
            <person name="Crous P."/>
            <person name="Grigoriev I."/>
        </authorList>
    </citation>
    <scope>NUCLEOTIDE SEQUENCE</scope>
    <source>
        <strain evidence="1">CBS 123094</strain>
    </source>
</reference>
<organism evidence="1 2">
    <name type="scientific">Amniculicola lignicola CBS 123094</name>
    <dbReference type="NCBI Taxonomy" id="1392246"/>
    <lineage>
        <taxon>Eukaryota</taxon>
        <taxon>Fungi</taxon>
        <taxon>Dikarya</taxon>
        <taxon>Ascomycota</taxon>
        <taxon>Pezizomycotina</taxon>
        <taxon>Dothideomycetes</taxon>
        <taxon>Pleosporomycetidae</taxon>
        <taxon>Pleosporales</taxon>
        <taxon>Amniculicolaceae</taxon>
        <taxon>Amniculicola</taxon>
    </lineage>
</organism>